<feature type="compositionally biased region" description="Polar residues" evidence="1">
    <location>
        <begin position="103"/>
        <end position="119"/>
    </location>
</feature>
<feature type="compositionally biased region" description="Basic and acidic residues" evidence="1">
    <location>
        <begin position="11"/>
        <end position="20"/>
    </location>
</feature>
<dbReference type="AlphaFoldDB" id="A0AAD4NWJ4"/>
<dbReference type="PANTHER" id="PTHR35358">
    <property type="entry name" value="OS06G0711100 PROTEIN"/>
    <property type="match status" value="1"/>
</dbReference>
<reference evidence="2 3" key="1">
    <citation type="journal article" date="2021" name="Nat. Commun.">
        <title>Incipient diploidization of the medicinal plant Perilla within 10,000 years.</title>
        <authorList>
            <person name="Zhang Y."/>
            <person name="Shen Q."/>
            <person name="Leng L."/>
            <person name="Zhang D."/>
            <person name="Chen S."/>
            <person name="Shi Y."/>
            <person name="Ning Z."/>
            <person name="Chen S."/>
        </authorList>
    </citation>
    <scope>NUCLEOTIDE SEQUENCE [LARGE SCALE GENOMIC DNA]</scope>
    <source>
        <strain evidence="3">cv. PC099</strain>
    </source>
</reference>
<evidence type="ECO:0000313" key="3">
    <source>
        <dbReference type="Proteomes" id="UP001190926"/>
    </source>
</evidence>
<feature type="region of interest" description="Disordered" evidence="1">
    <location>
        <begin position="136"/>
        <end position="159"/>
    </location>
</feature>
<feature type="compositionally biased region" description="Basic residues" evidence="1">
    <location>
        <begin position="1"/>
        <end position="10"/>
    </location>
</feature>
<accession>A0AAD4NWJ4</accession>
<dbReference type="EMBL" id="SDAM02029623">
    <property type="protein sequence ID" value="KAH6755223.1"/>
    <property type="molecule type" value="Genomic_DNA"/>
</dbReference>
<proteinExistence type="predicted"/>
<dbReference type="Pfam" id="PF05278">
    <property type="entry name" value="PEARLI-4"/>
    <property type="match status" value="1"/>
</dbReference>
<evidence type="ECO:0000256" key="1">
    <source>
        <dbReference type="SAM" id="MobiDB-lite"/>
    </source>
</evidence>
<protein>
    <recommendedName>
        <fullName evidence="4">Phospholipase-like protein</fullName>
    </recommendedName>
</protein>
<organism evidence="2 3">
    <name type="scientific">Perilla frutescens var. hirtella</name>
    <name type="common">Perilla citriodora</name>
    <name type="synonym">Perilla setoyensis</name>
    <dbReference type="NCBI Taxonomy" id="608512"/>
    <lineage>
        <taxon>Eukaryota</taxon>
        <taxon>Viridiplantae</taxon>
        <taxon>Streptophyta</taxon>
        <taxon>Embryophyta</taxon>
        <taxon>Tracheophyta</taxon>
        <taxon>Spermatophyta</taxon>
        <taxon>Magnoliopsida</taxon>
        <taxon>eudicotyledons</taxon>
        <taxon>Gunneridae</taxon>
        <taxon>Pentapetalae</taxon>
        <taxon>asterids</taxon>
        <taxon>lamiids</taxon>
        <taxon>Lamiales</taxon>
        <taxon>Lamiaceae</taxon>
        <taxon>Nepetoideae</taxon>
        <taxon>Elsholtzieae</taxon>
        <taxon>Perilla</taxon>
    </lineage>
</organism>
<gene>
    <name evidence="2" type="ORF">C2S53_016892</name>
</gene>
<name>A0AAD4NWJ4_PERFH</name>
<dbReference type="PANTHER" id="PTHR35358:SF10">
    <property type="entry name" value="PLANT PHOSPHOLIPASE-LIKE PROTEIN"/>
    <property type="match status" value="1"/>
</dbReference>
<evidence type="ECO:0000313" key="2">
    <source>
        <dbReference type="EMBL" id="KAH6755223.1"/>
    </source>
</evidence>
<dbReference type="Proteomes" id="UP001190926">
    <property type="component" value="Unassembled WGS sequence"/>
</dbReference>
<evidence type="ECO:0008006" key="4">
    <source>
        <dbReference type="Google" id="ProtNLM"/>
    </source>
</evidence>
<dbReference type="InterPro" id="IPR007942">
    <property type="entry name" value="PLipase-like"/>
</dbReference>
<feature type="compositionally biased region" description="Polar residues" evidence="1">
    <location>
        <begin position="43"/>
        <end position="62"/>
    </location>
</feature>
<feature type="region of interest" description="Disordered" evidence="1">
    <location>
        <begin position="1"/>
        <end position="119"/>
    </location>
</feature>
<keyword evidence="3" id="KW-1185">Reference proteome</keyword>
<comment type="caution">
    <text evidence="2">The sequence shown here is derived from an EMBL/GenBank/DDBJ whole genome shotgun (WGS) entry which is preliminary data.</text>
</comment>
<sequence length="394" mass="43994">MVGASGRKRGRAQETHRTGTDQDIAISRYPKRSSRGVAPQLLPPSSGNPPRTMKCSSGQSRSLKPPLRFLKDGRVIPKPELHNCSLQPAKDPGYENYMDGVKSSASTGSRGHSGPYSQHQINLDDLCAKLVSQVEGPQEVAPQPQDLNADSQPPREDGVVSRVEVMQEKSTTNDVPPSDRFLSPSHSLNVTEFARALRDDSDDDPDEVESASDPSHDIVHGHRVKIEIAPLLRKIFKKYGDITVDTNVKCPSILSFFLERLCAVYQRLEKTKLSDLTHHEINEMLVELQCIESQNINAKWLLEKVEEISEAKTSLKKYLMFKDEVGKCIQSNDSMRKEVVVLQKHIDLIQKKVSTAEELMIANEAKANECTKMALDIKARVKDLLYKPLVHGLL</sequence>
<feature type="compositionally biased region" description="Basic and acidic residues" evidence="1">
    <location>
        <begin position="69"/>
        <end position="81"/>
    </location>
</feature>